<keyword evidence="2" id="KW-0812">Transmembrane</keyword>
<organism evidence="3">
    <name type="scientific">viral metagenome</name>
    <dbReference type="NCBI Taxonomy" id="1070528"/>
    <lineage>
        <taxon>unclassified sequences</taxon>
        <taxon>metagenomes</taxon>
        <taxon>organismal metagenomes</taxon>
    </lineage>
</organism>
<dbReference type="AlphaFoldDB" id="A0A6C0KGA6"/>
<feature type="transmembrane region" description="Helical" evidence="2">
    <location>
        <begin position="46"/>
        <end position="67"/>
    </location>
</feature>
<feature type="transmembrane region" description="Helical" evidence="2">
    <location>
        <begin position="160"/>
        <end position="182"/>
    </location>
</feature>
<evidence type="ECO:0000256" key="1">
    <source>
        <dbReference type="SAM" id="MobiDB-lite"/>
    </source>
</evidence>
<sequence length="190" mass="22364">MAPLYHERQPTVYHYSDDNSETDNDRLVERTSIDIREHSDPSPEKITWGLLLAVILASIGVTVIYIFDIYFSFIVDTMILSMWLSVNGIAGTYLMVNTFTHWVANLSPDYCKSYIFCARIIHIVGSFFMAIWTVLGWIYFLQYLQYPSHPNMPFSFNTFMWFHLIFQVMLVLFYLLVSYVFCKHFIVENS</sequence>
<keyword evidence="2" id="KW-0472">Membrane</keyword>
<accession>A0A6C0KGA6</accession>
<dbReference type="EMBL" id="MN740868">
    <property type="protein sequence ID" value="QHU15817.1"/>
    <property type="molecule type" value="Genomic_DNA"/>
</dbReference>
<evidence type="ECO:0000256" key="2">
    <source>
        <dbReference type="SAM" id="Phobius"/>
    </source>
</evidence>
<feature type="transmembrane region" description="Helical" evidence="2">
    <location>
        <begin position="116"/>
        <end position="140"/>
    </location>
</feature>
<protein>
    <submittedName>
        <fullName evidence="3">Uncharacterized protein</fullName>
    </submittedName>
</protein>
<name>A0A6C0KGA6_9ZZZZ</name>
<reference evidence="3" key="1">
    <citation type="journal article" date="2020" name="Nature">
        <title>Giant virus diversity and host interactions through global metagenomics.</title>
        <authorList>
            <person name="Schulz F."/>
            <person name="Roux S."/>
            <person name="Paez-Espino D."/>
            <person name="Jungbluth S."/>
            <person name="Walsh D.A."/>
            <person name="Denef V.J."/>
            <person name="McMahon K.D."/>
            <person name="Konstantinidis K.T."/>
            <person name="Eloe-Fadrosh E.A."/>
            <person name="Kyrpides N.C."/>
            <person name="Woyke T."/>
        </authorList>
    </citation>
    <scope>NUCLEOTIDE SEQUENCE</scope>
    <source>
        <strain evidence="3">GVMAG-S-3300010158-109</strain>
    </source>
</reference>
<feature type="region of interest" description="Disordered" evidence="1">
    <location>
        <begin position="1"/>
        <end position="23"/>
    </location>
</feature>
<keyword evidence="2" id="KW-1133">Transmembrane helix</keyword>
<proteinExistence type="predicted"/>
<evidence type="ECO:0000313" key="3">
    <source>
        <dbReference type="EMBL" id="QHU15817.1"/>
    </source>
</evidence>
<feature type="transmembrane region" description="Helical" evidence="2">
    <location>
        <begin position="73"/>
        <end position="96"/>
    </location>
</feature>